<organism evidence="3 5">
    <name type="scientific">Pluralibacter gergoviae</name>
    <name type="common">Enterobacter gergoviae</name>
    <dbReference type="NCBI Taxonomy" id="61647"/>
    <lineage>
        <taxon>Bacteria</taxon>
        <taxon>Pseudomonadati</taxon>
        <taxon>Pseudomonadota</taxon>
        <taxon>Gammaproteobacteria</taxon>
        <taxon>Enterobacterales</taxon>
        <taxon>Enterobacteriaceae</taxon>
        <taxon>Pluralibacter</taxon>
    </lineage>
</organism>
<feature type="signal peptide" evidence="1">
    <location>
        <begin position="1"/>
        <end position="21"/>
    </location>
</feature>
<evidence type="ECO:0000313" key="2">
    <source>
        <dbReference type="EMBL" id="EML1471844.1"/>
    </source>
</evidence>
<accession>A0A0J5KPY3</accession>
<reference evidence="3 5" key="1">
    <citation type="submission" date="2015-05" db="EMBL/GenBank/DDBJ databases">
        <title>Genome sequences of Pluralibacter gergoviae.</title>
        <authorList>
            <person name="Greninger A.L."/>
            <person name="Miller S."/>
        </authorList>
    </citation>
    <scope>NUCLEOTIDE SEQUENCE [LARGE SCALE GENOMIC DNA]</scope>
    <source>
        <strain evidence="3 5">JS81F13</strain>
    </source>
</reference>
<dbReference type="KEGG" id="pge:LG71_26420"/>
<evidence type="ECO:0000313" key="3">
    <source>
        <dbReference type="EMBL" id="KMK15732.1"/>
    </source>
</evidence>
<dbReference type="EC" id="3.1.3.-" evidence="4"/>
<dbReference type="EMBL" id="JAVDNV010000001">
    <property type="protein sequence ID" value="MDQ2307779.1"/>
    <property type="molecule type" value="Genomic_DNA"/>
</dbReference>
<dbReference type="AlphaFoldDB" id="A0A0J5KPY3"/>
<dbReference type="PATRIC" id="fig|61647.14.peg.366"/>
<dbReference type="Proteomes" id="UP001236270">
    <property type="component" value="Unassembled WGS sequence"/>
</dbReference>
<dbReference type="STRING" id="61647.LG71_26420"/>
<sequence length="202" mass="22373">MRKFLALLFGVALVTPLFAQADKVYVFFRHGEKPDNDSGQLTCKGLNRALSLPPVLLNRYGMPDMLYTSAPYQNKAGSSLRAVLTMTPVAMRVSKPIILRYHADQTRKLINALLKEDKADVTYIAWEHKNLVIATRRLVAKAGGDSTKVPFWTPSDFDTIYVVRLDDEYHFKSFTVESEGLNGVSAQCPATMSVGTGAGEVQ</sequence>
<proteinExistence type="predicted"/>
<keyword evidence="4" id="KW-0378">Hydrolase</keyword>
<evidence type="ECO:0000256" key="1">
    <source>
        <dbReference type="SAM" id="SignalP"/>
    </source>
</evidence>
<dbReference type="EMBL" id="ABLOKC030000012">
    <property type="protein sequence ID" value="EML1471844.1"/>
    <property type="molecule type" value="Genomic_DNA"/>
</dbReference>
<dbReference type="EMBL" id="LDZF01000003">
    <property type="protein sequence ID" value="KMK15732.1"/>
    <property type="molecule type" value="Genomic_DNA"/>
</dbReference>
<name>A0A0J5KPY3_PLUGE</name>
<gene>
    <name evidence="3" type="ORF">ABW06_03750</name>
    <name evidence="2" type="ORF">QEG54_002583</name>
    <name evidence="4" type="ORF">RBJ30_01495</name>
</gene>
<keyword evidence="1" id="KW-0732">Signal</keyword>
<evidence type="ECO:0000313" key="4">
    <source>
        <dbReference type="EMBL" id="MDQ2307779.1"/>
    </source>
</evidence>
<dbReference type="RefSeq" id="WP_048252507.1">
    <property type="nucleotide sequence ID" value="NZ_CBCSIS010000001.1"/>
</dbReference>
<keyword evidence="5" id="KW-1185">Reference proteome</keyword>
<protein>
    <submittedName>
        <fullName evidence="3">ATP/GTP binding motif protein</fullName>
    </submittedName>
    <submittedName>
        <fullName evidence="2">Histidine phosphatase family protein</fullName>
        <ecNumber evidence="4">3.1.3.-</ecNumber>
    </submittedName>
</protein>
<evidence type="ECO:0000313" key="5">
    <source>
        <dbReference type="Proteomes" id="UP000036196"/>
    </source>
</evidence>
<feature type="chain" id="PRO_5015041224" evidence="1">
    <location>
        <begin position="22"/>
        <end position="202"/>
    </location>
</feature>
<dbReference type="OrthoDB" id="7001291at2"/>
<dbReference type="GO" id="GO:0016787">
    <property type="term" value="F:hydrolase activity"/>
    <property type="evidence" value="ECO:0007669"/>
    <property type="project" value="UniProtKB-KW"/>
</dbReference>
<dbReference type="CDD" id="cd07040">
    <property type="entry name" value="HP"/>
    <property type="match status" value="1"/>
</dbReference>
<reference evidence="4" key="2">
    <citation type="submission" date="2023-08" db="EMBL/GenBank/DDBJ databases">
        <title>WGS of pathogenic bacterial species, Los Angeles County Public Health Laboratories.</title>
        <authorList>
            <person name="Garrigues J.M."/>
            <person name="Green N.M."/>
        </authorList>
    </citation>
    <scope>NUCLEOTIDE SEQUENCE</scope>
    <source>
        <strain evidence="4">LACPHL-BACT-2023-00068</strain>
    </source>
</reference>
<dbReference type="GeneID" id="61384661"/>
<dbReference type="Proteomes" id="UP000036196">
    <property type="component" value="Unassembled WGS sequence"/>
</dbReference>
<reference evidence="2" key="3">
    <citation type="submission" date="2024-02" db="EMBL/GenBank/DDBJ databases">
        <authorList>
            <consortium name="Clinical and Environmental Microbiology Branch: Whole genome sequencing antimicrobial resistance pathogens in the healthcare setting"/>
        </authorList>
    </citation>
    <scope>NUCLEOTIDE SEQUENCE</scope>
    <source>
        <strain evidence="2">2021DK-00143</strain>
    </source>
</reference>
<comment type="caution">
    <text evidence="3">The sequence shown here is derived from an EMBL/GenBank/DDBJ whole genome shotgun (WGS) entry which is preliminary data.</text>
</comment>